<evidence type="ECO:0000256" key="1">
    <source>
        <dbReference type="SAM" id="MobiDB-lite"/>
    </source>
</evidence>
<evidence type="ECO:0000313" key="5">
    <source>
        <dbReference type="Proteomes" id="UP000516134"/>
    </source>
</evidence>
<accession>A0ABX6T7E3</accession>
<reference evidence="4 5" key="1">
    <citation type="submission" date="2020-08" db="EMBL/GenBank/DDBJ databases">
        <title>Genome sequence of Sphingomonas daechungensis KACC 18115T.</title>
        <authorList>
            <person name="Hyun D.-W."/>
            <person name="Bae J.-W."/>
        </authorList>
    </citation>
    <scope>NUCLEOTIDE SEQUENCE [LARGE SCALE GENOMIC DNA]</scope>
    <source>
        <strain evidence="4 5">KACC 18115</strain>
    </source>
</reference>
<dbReference type="RefSeq" id="WP_187715008.1">
    <property type="nucleotide sequence ID" value="NZ_BAABJC010000001.1"/>
</dbReference>
<dbReference type="EMBL" id="CP060780">
    <property type="protein sequence ID" value="QNP43578.1"/>
    <property type="molecule type" value="Genomic_DNA"/>
</dbReference>
<dbReference type="Pfam" id="PF09423">
    <property type="entry name" value="PhoD"/>
    <property type="match status" value="1"/>
</dbReference>
<dbReference type="Gene3D" id="2.60.40.380">
    <property type="entry name" value="Purple acid phosphatase-like, N-terminal"/>
    <property type="match status" value="1"/>
</dbReference>
<dbReference type="Proteomes" id="UP000516134">
    <property type="component" value="Chromosome"/>
</dbReference>
<gene>
    <name evidence="4" type="ORF">H9L15_02205</name>
</gene>
<dbReference type="InterPro" id="IPR006311">
    <property type="entry name" value="TAT_signal"/>
</dbReference>
<evidence type="ECO:0000259" key="3">
    <source>
        <dbReference type="Pfam" id="PF16655"/>
    </source>
</evidence>
<dbReference type="InterPro" id="IPR052900">
    <property type="entry name" value="Phospholipid_Metab_Enz"/>
</dbReference>
<dbReference type="SUPFAM" id="SSF56300">
    <property type="entry name" value="Metallo-dependent phosphatases"/>
    <property type="match status" value="1"/>
</dbReference>
<dbReference type="InterPro" id="IPR018946">
    <property type="entry name" value="PhoD-like_MPP"/>
</dbReference>
<proteinExistence type="predicted"/>
<feature type="domain" description="PhoD-like phosphatase metallophosphatase" evidence="2">
    <location>
        <begin position="144"/>
        <end position="560"/>
    </location>
</feature>
<dbReference type="PROSITE" id="PS51318">
    <property type="entry name" value="TAT"/>
    <property type="match status" value="1"/>
</dbReference>
<dbReference type="InterPro" id="IPR029052">
    <property type="entry name" value="Metallo-depent_PP-like"/>
</dbReference>
<dbReference type="PANTHER" id="PTHR43606">
    <property type="entry name" value="PHOSPHATASE, PUTATIVE (AFU_ORTHOLOGUE AFUA_6G08710)-RELATED"/>
    <property type="match status" value="1"/>
</dbReference>
<dbReference type="Gene3D" id="3.60.21.70">
    <property type="entry name" value="PhoD-like phosphatase"/>
    <property type="match status" value="1"/>
</dbReference>
<evidence type="ECO:0000313" key="4">
    <source>
        <dbReference type="EMBL" id="QNP43578.1"/>
    </source>
</evidence>
<evidence type="ECO:0000259" key="2">
    <source>
        <dbReference type="Pfam" id="PF09423"/>
    </source>
</evidence>
<name>A0ABX6T7E3_9SPHN</name>
<dbReference type="InterPro" id="IPR038607">
    <property type="entry name" value="PhoD-like_sf"/>
</dbReference>
<dbReference type="InterPro" id="IPR032093">
    <property type="entry name" value="PhoD_N"/>
</dbReference>
<feature type="region of interest" description="Disordered" evidence="1">
    <location>
        <begin position="302"/>
        <end position="331"/>
    </location>
</feature>
<keyword evidence="5" id="KW-1185">Reference proteome</keyword>
<protein>
    <submittedName>
        <fullName evidence="4">Alkaline phosphatase D family protein</fullName>
    </submittedName>
</protein>
<sequence>MTKLDRRSFIASATALGAALAWPSAAVSKSRVKWVERRDLYPDGVASGDPDSNSVILWTRRPFDSGDRHALTVEVALDPEFRRVVSTTRVPVLAESDWTCRVFAGGLRPATVYWYRFTDATGAGSRVGRTITAPSDEDSRLVSFAFVSCQSVNEGAQNAYRRLIWEDERKPAEERLGFVLHLGDFIYEVVEYPEEVAHRYGRTVYDIGKIPNSRKVYNFHVPTDLAGYRVVYQGHVRDPDIQDARAHFPFICMGDNHEFSWKGWQSTIQYDGEPEPAQELRVAANQAWWEYIPSRVRKASGPGLQSFEGPTVKNTPITKVDDDGFGDEPNNRTAIGSMTAYRALRYGRNVELIITDMHAYMMQDPTSRPEVAALDPGDFPNMFPQEWTEVLDGGRAYNGGNPPEVIMVGDKAVPNFRKGEAPMTLLGRQQKAWFKSKLAESKATWKVWAATNPTLDWRFDPQNLPLGLAAKPWPVAGYACTGGGDMSGSYHERAELYDFVRDRKIGGLVTVSGDRHSFWAGYSAKALPPQSFDPVGIAFVTGSISAPGMAEAMEYNLKKHPLRPLFTADRGNGKFEATCNLSLKRGVRSALEYAKSGDIEAARRLTNPDNAPHLEFIDMGGHGYSVVTATLETVQTEFVCIPRPVTRATTPDGGPLRYRVRHTASLWEGGERPRLKQEVLEGDPKLSV</sequence>
<dbReference type="Pfam" id="PF16655">
    <property type="entry name" value="PhoD_N"/>
    <property type="match status" value="1"/>
</dbReference>
<feature type="domain" description="Phospholipase D N-terminal" evidence="3">
    <location>
        <begin position="44"/>
        <end position="132"/>
    </location>
</feature>
<dbReference type="PANTHER" id="PTHR43606:SF2">
    <property type="entry name" value="ALKALINE PHOSPHATASE FAMILY PROTEIN (AFU_ORTHOLOGUE AFUA_5G03860)"/>
    <property type="match status" value="1"/>
</dbReference>
<organism evidence="4 5">
    <name type="scientific">Sphingomonas daechungensis</name>
    <dbReference type="NCBI Taxonomy" id="1176646"/>
    <lineage>
        <taxon>Bacteria</taxon>
        <taxon>Pseudomonadati</taxon>
        <taxon>Pseudomonadota</taxon>
        <taxon>Alphaproteobacteria</taxon>
        <taxon>Sphingomonadales</taxon>
        <taxon>Sphingomonadaceae</taxon>
        <taxon>Sphingomonas</taxon>
    </lineage>
</organism>